<dbReference type="GO" id="GO:0004386">
    <property type="term" value="F:helicase activity"/>
    <property type="evidence" value="ECO:0007669"/>
    <property type="project" value="UniProtKB-KW"/>
</dbReference>
<dbReference type="Pfam" id="PF00176">
    <property type="entry name" value="SNF2-rel_dom"/>
    <property type="match status" value="1"/>
</dbReference>
<dbReference type="Gene3D" id="3.40.50.10810">
    <property type="entry name" value="Tandem AAA-ATPase domain"/>
    <property type="match status" value="1"/>
</dbReference>
<dbReference type="InterPro" id="IPR001650">
    <property type="entry name" value="Helicase_C-like"/>
</dbReference>
<dbReference type="CDD" id="cd18793">
    <property type="entry name" value="SF2_C_SNF"/>
    <property type="match status" value="1"/>
</dbReference>
<dbReference type="PROSITE" id="PS51192">
    <property type="entry name" value="HELICASE_ATP_BIND_1"/>
    <property type="match status" value="1"/>
</dbReference>
<keyword evidence="1" id="KW-0547">Nucleotide-binding</keyword>
<dbReference type="EMBL" id="JH603168">
    <property type="protein sequence ID" value="EIC22813.1"/>
    <property type="molecule type" value="Genomic_DNA"/>
</dbReference>
<reference evidence="8" key="1">
    <citation type="submission" date="2011-06" db="EMBL/GenBank/DDBJ databases">
        <authorList>
            <consortium name="US DOE Joint Genome Institute (JGI-PGF)"/>
            <person name="Lucas S."/>
            <person name="Han J."/>
            <person name="Lapidus A."/>
            <person name="Cheng J.-F."/>
            <person name="Goodwin L."/>
            <person name="Pitluck S."/>
            <person name="Peters L."/>
            <person name="Land M.L."/>
            <person name="Hauser L."/>
            <person name="Vogl K."/>
            <person name="Liu Z."/>
            <person name="Overmann J."/>
            <person name="Frigaard N.-U."/>
            <person name="Bryant D.A."/>
            <person name="Woyke T.J."/>
        </authorList>
    </citation>
    <scope>NUCLEOTIDE SEQUENCE [LARGE SCALE GENOMIC DNA]</scope>
    <source>
        <strain evidence="8">970</strain>
    </source>
</reference>
<reference evidence="7 8" key="2">
    <citation type="submission" date="2011-11" db="EMBL/GenBank/DDBJ databases">
        <authorList>
            <consortium name="US DOE Joint Genome Institute"/>
            <person name="Lucas S."/>
            <person name="Han J."/>
            <person name="Lapidus A."/>
            <person name="Cheng J.-F."/>
            <person name="Goodwin L."/>
            <person name="Pitluck S."/>
            <person name="Peters L."/>
            <person name="Ovchinnikova G."/>
            <person name="Zhang X."/>
            <person name="Detter J.C."/>
            <person name="Han C."/>
            <person name="Tapia R."/>
            <person name="Land M."/>
            <person name="Hauser L."/>
            <person name="Kyrpides N."/>
            <person name="Ivanova N."/>
            <person name="Pagani I."/>
            <person name="Vogl K."/>
            <person name="Liu Z."/>
            <person name="Overmann J."/>
            <person name="Frigaard N.-U."/>
            <person name="Bryant D."/>
            <person name="Woyke T."/>
        </authorList>
    </citation>
    <scope>NUCLEOTIDE SEQUENCE [LARGE SCALE GENOMIC DNA]</scope>
    <source>
        <strain evidence="7 8">970</strain>
    </source>
</reference>
<evidence type="ECO:0000313" key="7">
    <source>
        <dbReference type="EMBL" id="EIC22813.1"/>
    </source>
</evidence>
<evidence type="ECO:0000256" key="1">
    <source>
        <dbReference type="ARBA" id="ARBA00022741"/>
    </source>
</evidence>
<protein>
    <submittedName>
        <fullName evidence="7">DNA/RNA helicase, superfamily II, SNF2 family</fullName>
    </submittedName>
</protein>
<dbReference type="InterPro" id="IPR027417">
    <property type="entry name" value="P-loop_NTPase"/>
</dbReference>
<keyword evidence="2" id="KW-0378">Hydrolase</keyword>
<dbReference type="AlphaFoldDB" id="H8YWI7"/>
<sequence>MKSSSVGQEWRYSTVHNSACLCLEEQTLWGQTVCRVWLPNQDAVVRVPRSALRSLSSDLQPEIEAGRIAYVAAAAKVAEVLEGSLFSSGSATDGHVLLAPMESNVIPLPHQIHALSQAISGDRVRYLLADEVGLGKTIEAGLVMRELKLRGLVRRILVVSPKGIATQWVAEMQTHFNEPFQLVLGDDIGTLQRLAPQFGKSPDHRKSAWSMFDQVIVSLDSVKPMDKRRGWNAERVAEYNRSRFEDLVTAGWDLVIVDEAHRLGGSTDQVARYKLGRGLAEAAPYVLLLSATPHQGKTDAFHRLMNLLDDDAFPDTDSVSRDRVAPYVIRTEKRKAIDADGKPLFKPRRTQMAPVAWESRHQLQQLLYEAVTDYVREGYNQALREKKRHIGFLMILMQRLVVSSTRAIRTTLERRLGALKDGEQQASLRLLELEKSELENGAEGSESPDDDIAELYDMDGQELLDALLKSHVSALQSERSHVETLLDAAVRCEQAGPDAKAEALIERIYTLQAEENEPDLKVLIFTEFVPTQQMLKEFLEARGISVVTLNGSMGMEERGAAQDAFRKSRRVLVSTDAGGEGLNLQFAHIIINYDIPWNPMRLEQRIGRVDRIGQPKAVRAINFVFEDSVEFRVREVLEQKLSVILKEFGIDKTGDVLDSAQAGELFEDVFAQALVNPDGIETSVDHTVARIRDEIQQVRESSAIYGLSEEPDVQAAERLRSHPLPHWVERMTVAYINSHGGAATRKRSWWDLNWPDGEEHRKAVFSAREADRLTDATLLNPENSRVRGLAMNLPQVAPGQPLPCVAVSGLPASISGLWGLFEIRLHAGVQPTDQPYHQSLRIPPMRRDWFSLFLNQEGQVFLPTARHIWDTLVSTDPEVRSSLDQDASRIAFASLLTAAEEAGQTIFDTLRQTHHDALGREEERGQTAFSARRRAIERLGLPEVRHYRRTRCDAEESEWRQALETARALMPDIRPLLALRITPEER</sequence>
<dbReference type="InterPro" id="IPR057342">
    <property type="entry name" value="DEXDc_RapA"/>
</dbReference>
<feature type="domain" description="Helicase ATP-binding" evidence="5">
    <location>
        <begin position="117"/>
        <end position="311"/>
    </location>
</feature>
<dbReference type="Proteomes" id="UP000002964">
    <property type="component" value="Unassembled WGS sequence"/>
</dbReference>
<accession>H8YWI7</accession>
<dbReference type="InterPro" id="IPR000330">
    <property type="entry name" value="SNF2_N"/>
</dbReference>
<feature type="domain" description="Helicase C-terminal" evidence="6">
    <location>
        <begin position="503"/>
        <end position="656"/>
    </location>
</feature>
<dbReference type="SMART" id="SM00490">
    <property type="entry name" value="HELICc"/>
    <property type="match status" value="1"/>
</dbReference>
<gene>
    <name evidence="7" type="ORF">Thi970DRAFT_00448</name>
</gene>
<dbReference type="Gene3D" id="3.40.50.300">
    <property type="entry name" value="P-loop containing nucleotide triphosphate hydrolases"/>
    <property type="match status" value="1"/>
</dbReference>
<dbReference type="InterPro" id="IPR049730">
    <property type="entry name" value="SNF2/RAD54-like_C"/>
</dbReference>
<dbReference type="STRING" id="631362.Thi970DRAFT_00448"/>
<dbReference type="eggNOG" id="COG0553">
    <property type="taxonomic scope" value="Bacteria"/>
</dbReference>
<dbReference type="InterPro" id="IPR014001">
    <property type="entry name" value="Helicase_ATP-bd"/>
</dbReference>
<keyword evidence="4" id="KW-0067">ATP-binding</keyword>
<dbReference type="CDD" id="cd18011">
    <property type="entry name" value="DEXDc_RapA"/>
    <property type="match status" value="1"/>
</dbReference>
<evidence type="ECO:0000313" key="8">
    <source>
        <dbReference type="Proteomes" id="UP000002964"/>
    </source>
</evidence>
<proteinExistence type="predicted"/>
<keyword evidence="3 7" id="KW-0347">Helicase</keyword>
<dbReference type="OrthoDB" id="9814088at2"/>
<dbReference type="GO" id="GO:0005524">
    <property type="term" value="F:ATP binding"/>
    <property type="evidence" value="ECO:0007669"/>
    <property type="project" value="UniProtKB-KW"/>
</dbReference>
<dbReference type="HOGENOM" id="CLU_312354_0_0_6"/>
<name>H8YWI7_9GAMM</name>
<evidence type="ECO:0000256" key="2">
    <source>
        <dbReference type="ARBA" id="ARBA00022801"/>
    </source>
</evidence>
<organism evidence="7 8">
    <name type="scientific">Thiorhodovibrio frisius</name>
    <dbReference type="NCBI Taxonomy" id="631362"/>
    <lineage>
        <taxon>Bacteria</taxon>
        <taxon>Pseudomonadati</taxon>
        <taxon>Pseudomonadota</taxon>
        <taxon>Gammaproteobacteria</taxon>
        <taxon>Chromatiales</taxon>
        <taxon>Chromatiaceae</taxon>
        <taxon>Thiorhodovibrio</taxon>
    </lineage>
</organism>
<evidence type="ECO:0000259" key="5">
    <source>
        <dbReference type="PROSITE" id="PS51192"/>
    </source>
</evidence>
<dbReference type="SMART" id="SM00487">
    <property type="entry name" value="DEXDc"/>
    <property type="match status" value="1"/>
</dbReference>
<evidence type="ECO:0000256" key="4">
    <source>
        <dbReference type="ARBA" id="ARBA00022840"/>
    </source>
</evidence>
<evidence type="ECO:0000256" key="3">
    <source>
        <dbReference type="ARBA" id="ARBA00022806"/>
    </source>
</evidence>
<dbReference type="PROSITE" id="PS51194">
    <property type="entry name" value="HELICASE_CTER"/>
    <property type="match status" value="1"/>
</dbReference>
<evidence type="ECO:0000259" key="6">
    <source>
        <dbReference type="PROSITE" id="PS51194"/>
    </source>
</evidence>
<dbReference type="RefSeq" id="WP_009146898.1">
    <property type="nucleotide sequence ID" value="NZ_CP121471.1"/>
</dbReference>
<dbReference type="SUPFAM" id="SSF52540">
    <property type="entry name" value="P-loop containing nucleoside triphosphate hydrolases"/>
    <property type="match status" value="2"/>
</dbReference>
<keyword evidence="8" id="KW-1185">Reference proteome</keyword>
<dbReference type="Pfam" id="PF00271">
    <property type="entry name" value="Helicase_C"/>
    <property type="match status" value="1"/>
</dbReference>
<dbReference type="InterPro" id="IPR038718">
    <property type="entry name" value="SNF2-like_sf"/>
</dbReference>
<dbReference type="GO" id="GO:0016787">
    <property type="term" value="F:hydrolase activity"/>
    <property type="evidence" value="ECO:0007669"/>
    <property type="project" value="UniProtKB-KW"/>
</dbReference>
<dbReference type="PANTHER" id="PTHR10799">
    <property type="entry name" value="SNF2/RAD54 HELICASE FAMILY"/>
    <property type="match status" value="1"/>
</dbReference>